<accession>A0ABY4AV56</accession>
<protein>
    <submittedName>
        <fullName evidence="5">FAD-dependent oxidoreductase</fullName>
    </submittedName>
</protein>
<comment type="catalytic activity">
    <reaction evidence="3">
        <text>[thioredoxin]-dithiol + NADP(+) = [thioredoxin]-disulfide + NADPH + H(+)</text>
        <dbReference type="Rhea" id="RHEA:20345"/>
        <dbReference type="Rhea" id="RHEA-COMP:10698"/>
        <dbReference type="Rhea" id="RHEA-COMP:10700"/>
        <dbReference type="ChEBI" id="CHEBI:15378"/>
        <dbReference type="ChEBI" id="CHEBI:29950"/>
        <dbReference type="ChEBI" id="CHEBI:50058"/>
        <dbReference type="ChEBI" id="CHEBI:57783"/>
        <dbReference type="ChEBI" id="CHEBI:58349"/>
        <dbReference type="EC" id="1.8.1.9"/>
    </reaction>
</comment>
<dbReference type="Proteomes" id="UP000831304">
    <property type="component" value="Chromosome"/>
</dbReference>
<dbReference type="RefSeq" id="WP_243569119.1">
    <property type="nucleotide sequence ID" value="NZ_BAAARD010000005.1"/>
</dbReference>
<dbReference type="PRINTS" id="PR00368">
    <property type="entry name" value="FADPNR"/>
</dbReference>
<proteinExistence type="predicted"/>
<keyword evidence="2" id="KW-0560">Oxidoreductase</keyword>
<dbReference type="InterPro" id="IPR036188">
    <property type="entry name" value="FAD/NAD-bd_sf"/>
</dbReference>
<dbReference type="Pfam" id="PF07992">
    <property type="entry name" value="Pyr_redox_2"/>
    <property type="match status" value="1"/>
</dbReference>
<gene>
    <name evidence="5" type="ORF">MTP13_00475</name>
</gene>
<keyword evidence="1" id="KW-0285">Flavoprotein</keyword>
<evidence type="ECO:0000313" key="6">
    <source>
        <dbReference type="Proteomes" id="UP000831304"/>
    </source>
</evidence>
<dbReference type="PRINTS" id="PR00469">
    <property type="entry name" value="PNDRDTASEII"/>
</dbReference>
<dbReference type="SUPFAM" id="SSF51905">
    <property type="entry name" value="FAD/NAD(P)-binding domain"/>
    <property type="match status" value="1"/>
</dbReference>
<evidence type="ECO:0000313" key="5">
    <source>
        <dbReference type="EMBL" id="UOE26287.1"/>
    </source>
</evidence>
<evidence type="ECO:0000259" key="4">
    <source>
        <dbReference type="Pfam" id="PF07992"/>
    </source>
</evidence>
<dbReference type="Gene3D" id="3.50.50.60">
    <property type="entry name" value="FAD/NAD(P)-binding domain"/>
    <property type="match status" value="2"/>
</dbReference>
<reference evidence="5 6" key="1">
    <citation type="submission" date="2022-03" db="EMBL/GenBank/DDBJ databases">
        <title>Agromyces sp. isolated from the gut of P. brevitarsis seulensis larvae.</title>
        <authorList>
            <person name="Won M."/>
            <person name="Kwon S.-W."/>
        </authorList>
    </citation>
    <scope>NUCLEOTIDE SEQUENCE [LARGE SCALE GENOMIC DNA]</scope>
    <source>
        <strain evidence="5 6">KACC 16215</strain>
    </source>
</reference>
<organism evidence="5 6">
    <name type="scientific">Agromyces soli</name>
    <dbReference type="NCBI Taxonomy" id="659012"/>
    <lineage>
        <taxon>Bacteria</taxon>
        <taxon>Bacillati</taxon>
        <taxon>Actinomycetota</taxon>
        <taxon>Actinomycetes</taxon>
        <taxon>Micrococcales</taxon>
        <taxon>Microbacteriaceae</taxon>
        <taxon>Agromyces</taxon>
    </lineage>
</organism>
<name>A0ABY4AV56_9MICO</name>
<feature type="domain" description="FAD/NAD(P)-binding" evidence="4">
    <location>
        <begin position="9"/>
        <end position="292"/>
    </location>
</feature>
<dbReference type="InterPro" id="IPR050097">
    <property type="entry name" value="Ferredoxin-NADP_redctase_2"/>
</dbReference>
<dbReference type="InterPro" id="IPR023753">
    <property type="entry name" value="FAD/NAD-binding_dom"/>
</dbReference>
<dbReference type="PANTHER" id="PTHR48105">
    <property type="entry name" value="THIOREDOXIN REDUCTASE 1-RELATED-RELATED"/>
    <property type="match status" value="1"/>
</dbReference>
<dbReference type="EMBL" id="CP094533">
    <property type="protein sequence ID" value="UOE26287.1"/>
    <property type="molecule type" value="Genomic_DNA"/>
</dbReference>
<sequence>MENRTQHQYDVVIVGGGPAGLSAALMLGRSRRRVLVVDEGRPRNRFAGHMHGVLGRDHTSPLELLAEGRRELGRYDGVELRESAVVGATRAGDADAEPAGFLIELGDGATVSTRRLLVTSGLRDELPDVPGLAELWGRGVFVCPYCDGWEVRDRRIAVLAGEQPNPHQAQLMRQLSDDVVFLTGGRPIDDATRSGLLARGIRVEERPLARVTTDTEGALAAVELADGATLPVDALFVAPVPAPLDGLLRTLGAEHAEHPMGGSFVVVDAMGRTDVPGLWAAGNVTDPRSSVPFAMAGGNFTGAAMNAALVEEEVELAIEQTTATSAAAS</sequence>
<evidence type="ECO:0000256" key="1">
    <source>
        <dbReference type="ARBA" id="ARBA00022630"/>
    </source>
</evidence>
<keyword evidence="6" id="KW-1185">Reference proteome</keyword>
<evidence type="ECO:0000256" key="2">
    <source>
        <dbReference type="ARBA" id="ARBA00023002"/>
    </source>
</evidence>
<evidence type="ECO:0000256" key="3">
    <source>
        <dbReference type="ARBA" id="ARBA00048132"/>
    </source>
</evidence>